<evidence type="ECO:0000256" key="4">
    <source>
        <dbReference type="SAM" id="MobiDB-lite"/>
    </source>
</evidence>
<organism evidence="8 9">
    <name type="scientific">Globisporangium ultimum (strain ATCC 200006 / CBS 805.95 / DAOM BR144)</name>
    <name type="common">Pythium ultimum</name>
    <dbReference type="NCBI Taxonomy" id="431595"/>
    <lineage>
        <taxon>Eukaryota</taxon>
        <taxon>Sar</taxon>
        <taxon>Stramenopiles</taxon>
        <taxon>Oomycota</taxon>
        <taxon>Peronosporomycetes</taxon>
        <taxon>Pythiales</taxon>
        <taxon>Pythiaceae</taxon>
        <taxon>Globisporangium</taxon>
    </lineage>
</organism>
<dbReference type="PROSITE" id="PS51293">
    <property type="entry name" value="SANT"/>
    <property type="match status" value="1"/>
</dbReference>
<keyword evidence="9" id="KW-1185">Reference proteome</keyword>
<dbReference type="EMBL" id="GL376558">
    <property type="status" value="NOT_ANNOTATED_CDS"/>
    <property type="molecule type" value="Genomic_DNA"/>
</dbReference>
<sequence>MPVIPSVMMMKVSEPSRATRAAAASGLSLQHGLRVTPESAAMLHAAPVTPSDASASSAKNVSMASSSPAAVFSPRDPSAKVAAVNPPSFSSKIAAPPSSGYGTPSNQVVSSISIKHPTIQPPAAPSTPRMADSAPSSPESSPVGKRGQAAVSTPKTSSSSASSPKSTKANTGRWTDAEHKLFLKGLEAFPYRAWKKIATLIKTRTVVQIRTHAQKYYQKLEKEEARMKDREHHHDRATHSHGYNDRSSHKESSLLSSSASSSSLCSHTSDASDYSDESSFTPKSSNSPAKKKTMLRKRKFTMDEDSPASGASTPVASAVTTLPSLPKRMMKEKKFPREKHMSPKQKAPVSGNKFFGSSFSSPEFGPETTPRAVFGRGNSAASKIPPHPLDFDDDATSEHMILDFADDKSIVEYPFHLDGSIDHGISSMDNDDLLQLTDEESLDWFSTTTSGNDHEELLKAEPLGLLTAESTEECAADTSDSSPLTLGRYHFSPLYTDECLQFSDESNGSSPSSVMLDSCDASDFILSGDEDDDFVLDPEKFLSSYFSPASIN</sequence>
<feature type="compositionally biased region" description="Low complexity" evidence="4">
    <location>
        <begin position="253"/>
        <end position="272"/>
    </location>
</feature>
<evidence type="ECO:0000256" key="3">
    <source>
        <dbReference type="ARBA" id="ARBA00023242"/>
    </source>
</evidence>
<reference evidence="8" key="3">
    <citation type="submission" date="2015-02" db="UniProtKB">
        <authorList>
            <consortium name="EnsemblProtists"/>
        </authorList>
    </citation>
    <scope>IDENTIFICATION</scope>
    <source>
        <strain evidence="8">DAOM BR144</strain>
    </source>
</reference>
<feature type="region of interest" description="Disordered" evidence="4">
    <location>
        <begin position="46"/>
        <end position="173"/>
    </location>
</feature>
<dbReference type="HOGENOM" id="CLU_033874_0_0_1"/>
<feature type="compositionally biased region" description="Low complexity" evidence="4">
    <location>
        <begin position="133"/>
        <end position="142"/>
    </location>
</feature>
<feature type="compositionally biased region" description="Basic residues" evidence="4">
    <location>
        <begin position="289"/>
        <end position="299"/>
    </location>
</feature>
<dbReference type="Proteomes" id="UP000019132">
    <property type="component" value="Unassembled WGS sequence"/>
</dbReference>
<feature type="compositionally biased region" description="Polar residues" evidence="4">
    <location>
        <begin position="277"/>
        <end position="288"/>
    </location>
</feature>
<dbReference type="InterPro" id="IPR009057">
    <property type="entry name" value="Homeodomain-like_sf"/>
</dbReference>
<dbReference type="NCBIfam" id="TIGR01557">
    <property type="entry name" value="myb_SHAQKYF"/>
    <property type="match status" value="1"/>
</dbReference>
<dbReference type="InParanoid" id="K3WUM8"/>
<feature type="domain" description="SANT" evidence="6">
    <location>
        <begin position="173"/>
        <end position="224"/>
    </location>
</feature>
<dbReference type="Gene3D" id="1.10.10.60">
    <property type="entry name" value="Homeodomain-like"/>
    <property type="match status" value="1"/>
</dbReference>
<name>K3WUM8_GLOUD</name>
<evidence type="ECO:0000313" key="8">
    <source>
        <dbReference type="EnsemblProtists" id="PYU1_T008675"/>
    </source>
</evidence>
<evidence type="ECO:0000259" key="5">
    <source>
        <dbReference type="PROSITE" id="PS50090"/>
    </source>
</evidence>
<keyword evidence="3" id="KW-0539">Nucleus</keyword>
<dbReference type="InterPro" id="IPR006447">
    <property type="entry name" value="Myb_dom_plants"/>
</dbReference>
<evidence type="ECO:0000313" key="9">
    <source>
        <dbReference type="Proteomes" id="UP000019132"/>
    </source>
</evidence>
<evidence type="ECO:0000259" key="7">
    <source>
        <dbReference type="PROSITE" id="PS51294"/>
    </source>
</evidence>
<feature type="region of interest" description="Disordered" evidence="4">
    <location>
        <begin position="224"/>
        <end position="322"/>
    </location>
</feature>
<dbReference type="InterPro" id="IPR017930">
    <property type="entry name" value="Myb_dom"/>
</dbReference>
<feature type="domain" description="Myb-like" evidence="5">
    <location>
        <begin position="166"/>
        <end position="217"/>
    </location>
</feature>
<dbReference type="InterPro" id="IPR017884">
    <property type="entry name" value="SANT_dom"/>
</dbReference>
<protein>
    <submittedName>
        <fullName evidence="8">Uncharacterized protein</fullName>
    </submittedName>
</protein>
<keyword evidence="1" id="KW-0805">Transcription regulation</keyword>
<proteinExistence type="predicted"/>
<keyword evidence="2" id="KW-0804">Transcription</keyword>
<dbReference type="GO" id="GO:0003677">
    <property type="term" value="F:DNA binding"/>
    <property type="evidence" value="ECO:0007669"/>
    <property type="project" value="InterPro"/>
</dbReference>
<evidence type="ECO:0000256" key="1">
    <source>
        <dbReference type="ARBA" id="ARBA00023015"/>
    </source>
</evidence>
<dbReference type="AlphaFoldDB" id="K3WUM8"/>
<dbReference type="SUPFAM" id="SSF46689">
    <property type="entry name" value="Homeodomain-like"/>
    <property type="match status" value="1"/>
</dbReference>
<feature type="domain" description="HTH myb-type" evidence="7">
    <location>
        <begin position="170"/>
        <end position="221"/>
    </location>
</feature>
<evidence type="ECO:0000256" key="2">
    <source>
        <dbReference type="ARBA" id="ARBA00023163"/>
    </source>
</evidence>
<dbReference type="EnsemblProtists" id="PYU1_T008675">
    <property type="protein sequence ID" value="PYU1_T008675"/>
    <property type="gene ID" value="PYU1_G008658"/>
</dbReference>
<feature type="compositionally biased region" description="Basic and acidic residues" evidence="4">
    <location>
        <begin position="224"/>
        <end position="252"/>
    </location>
</feature>
<feature type="compositionally biased region" description="Polar residues" evidence="4">
    <location>
        <begin position="309"/>
        <end position="322"/>
    </location>
</feature>
<dbReference type="PROSITE" id="PS50090">
    <property type="entry name" value="MYB_LIKE"/>
    <property type="match status" value="1"/>
</dbReference>
<reference evidence="9" key="2">
    <citation type="submission" date="2010-04" db="EMBL/GenBank/DDBJ databases">
        <authorList>
            <person name="Buell R."/>
            <person name="Hamilton J."/>
            <person name="Hostetler J."/>
        </authorList>
    </citation>
    <scope>NUCLEOTIDE SEQUENCE [LARGE SCALE GENOMIC DNA]</scope>
    <source>
        <strain evidence="9">DAOM:BR144</strain>
    </source>
</reference>
<dbReference type="STRING" id="431595.K3WUM8"/>
<reference evidence="9" key="1">
    <citation type="journal article" date="2010" name="Genome Biol.">
        <title>Genome sequence of the necrotrophic plant pathogen Pythium ultimum reveals original pathogenicity mechanisms and effector repertoire.</title>
        <authorList>
            <person name="Levesque C.A."/>
            <person name="Brouwer H."/>
            <person name="Cano L."/>
            <person name="Hamilton J.P."/>
            <person name="Holt C."/>
            <person name="Huitema E."/>
            <person name="Raffaele S."/>
            <person name="Robideau G.P."/>
            <person name="Thines M."/>
            <person name="Win J."/>
            <person name="Zerillo M.M."/>
            <person name="Beakes G.W."/>
            <person name="Boore J.L."/>
            <person name="Busam D."/>
            <person name="Dumas B."/>
            <person name="Ferriera S."/>
            <person name="Fuerstenberg S.I."/>
            <person name="Gachon C.M."/>
            <person name="Gaulin E."/>
            <person name="Govers F."/>
            <person name="Grenville-Briggs L."/>
            <person name="Horner N."/>
            <person name="Hostetler J."/>
            <person name="Jiang R.H."/>
            <person name="Johnson J."/>
            <person name="Krajaejun T."/>
            <person name="Lin H."/>
            <person name="Meijer H.J."/>
            <person name="Moore B."/>
            <person name="Morris P."/>
            <person name="Phuntmart V."/>
            <person name="Puiu D."/>
            <person name="Shetty J."/>
            <person name="Stajich J.E."/>
            <person name="Tripathy S."/>
            <person name="Wawra S."/>
            <person name="van West P."/>
            <person name="Whitty B.R."/>
            <person name="Coutinho P.M."/>
            <person name="Henrissat B."/>
            <person name="Martin F."/>
            <person name="Thomas P.D."/>
            <person name="Tyler B.M."/>
            <person name="De Vries R.P."/>
            <person name="Kamoun S."/>
            <person name="Yandell M."/>
            <person name="Tisserat N."/>
            <person name="Buell C.R."/>
        </authorList>
    </citation>
    <scope>NUCLEOTIDE SEQUENCE</scope>
    <source>
        <strain evidence="9">DAOM:BR144</strain>
    </source>
</reference>
<dbReference type="Pfam" id="PF00249">
    <property type="entry name" value="Myb_DNA-binding"/>
    <property type="match status" value="1"/>
</dbReference>
<evidence type="ECO:0000259" key="6">
    <source>
        <dbReference type="PROSITE" id="PS51293"/>
    </source>
</evidence>
<dbReference type="SMART" id="SM00717">
    <property type="entry name" value="SANT"/>
    <property type="match status" value="1"/>
</dbReference>
<dbReference type="PANTHER" id="PTHR44042">
    <property type="entry name" value="DUPLICATED HOMEODOMAIN-LIKE SUPERFAMILY PROTEIN-RELATED"/>
    <property type="match status" value="1"/>
</dbReference>
<dbReference type="eggNOG" id="KOG0724">
    <property type="taxonomic scope" value="Eukaryota"/>
</dbReference>
<dbReference type="VEuPathDB" id="FungiDB:PYU1_G008658"/>
<dbReference type="CDD" id="cd00167">
    <property type="entry name" value="SANT"/>
    <property type="match status" value="1"/>
</dbReference>
<accession>K3WUM8</accession>
<dbReference type="PROSITE" id="PS51294">
    <property type="entry name" value="HTH_MYB"/>
    <property type="match status" value="1"/>
</dbReference>
<dbReference type="InterPro" id="IPR001005">
    <property type="entry name" value="SANT/Myb"/>
</dbReference>
<feature type="compositionally biased region" description="Low complexity" evidence="4">
    <location>
        <begin position="152"/>
        <end position="169"/>
    </location>
</feature>
<dbReference type="PANTHER" id="PTHR44042:SF67">
    <property type="entry name" value="MYB-LIKE PROTEIN I"/>
    <property type="match status" value="1"/>
</dbReference>
<feature type="compositionally biased region" description="Polar residues" evidence="4">
    <location>
        <begin position="100"/>
        <end position="113"/>
    </location>
</feature>
<feature type="compositionally biased region" description="Low complexity" evidence="4">
    <location>
        <begin position="53"/>
        <end position="67"/>
    </location>
</feature>